<dbReference type="InterPro" id="IPR005346">
    <property type="entry name" value="RnfH"/>
</dbReference>
<accession>X0SPC8</accession>
<name>X0SPC8_9ZZZZ</name>
<dbReference type="InterPro" id="IPR037021">
    <property type="entry name" value="RnfH_sf"/>
</dbReference>
<dbReference type="Gene3D" id="3.10.20.280">
    <property type="entry name" value="RnfH-like"/>
    <property type="match status" value="1"/>
</dbReference>
<gene>
    <name evidence="2" type="ORF">S01H1_11129</name>
</gene>
<feature type="non-terminal residue" evidence="2">
    <location>
        <position position="49"/>
    </location>
</feature>
<reference evidence="2" key="1">
    <citation type="journal article" date="2014" name="Front. Microbiol.">
        <title>High frequency of phylogenetically diverse reductive dehalogenase-homologous genes in deep subseafloor sedimentary metagenomes.</title>
        <authorList>
            <person name="Kawai M."/>
            <person name="Futagami T."/>
            <person name="Toyoda A."/>
            <person name="Takaki Y."/>
            <person name="Nishi S."/>
            <person name="Hori S."/>
            <person name="Arai W."/>
            <person name="Tsubouchi T."/>
            <person name="Morono Y."/>
            <person name="Uchiyama I."/>
            <person name="Ito T."/>
            <person name="Fujiyama A."/>
            <person name="Inagaki F."/>
            <person name="Takami H."/>
        </authorList>
    </citation>
    <scope>NUCLEOTIDE SEQUENCE</scope>
    <source>
        <strain evidence="2">Expedition CK06-06</strain>
    </source>
</reference>
<comment type="caution">
    <text evidence="2">The sequence shown here is derived from an EMBL/GenBank/DDBJ whole genome shotgun (WGS) entry which is preliminary data.</text>
</comment>
<evidence type="ECO:0000256" key="1">
    <source>
        <dbReference type="ARBA" id="ARBA00010645"/>
    </source>
</evidence>
<comment type="similarity">
    <text evidence="1">Belongs to the UPF0125 (RnfH) family.</text>
</comment>
<dbReference type="AlphaFoldDB" id="X0SPC8"/>
<dbReference type="EMBL" id="BARS01005674">
    <property type="protein sequence ID" value="GAF76956.1"/>
    <property type="molecule type" value="Genomic_DNA"/>
</dbReference>
<sequence>MVENKIHIEVVYATEARQVIIALDVPVGHTVFNAIADSGICEQFPEIDL</sequence>
<proteinExistence type="inferred from homology"/>
<dbReference type="SUPFAM" id="SSF54285">
    <property type="entry name" value="MoaD/ThiS"/>
    <property type="match status" value="1"/>
</dbReference>
<dbReference type="InterPro" id="IPR016155">
    <property type="entry name" value="Mopterin_synth/thiamin_S_b"/>
</dbReference>
<dbReference type="Pfam" id="PF03658">
    <property type="entry name" value="Ub-RnfH"/>
    <property type="match status" value="1"/>
</dbReference>
<protein>
    <submittedName>
        <fullName evidence="2">Uncharacterized protein</fullName>
    </submittedName>
</protein>
<organism evidence="2">
    <name type="scientific">marine sediment metagenome</name>
    <dbReference type="NCBI Taxonomy" id="412755"/>
    <lineage>
        <taxon>unclassified sequences</taxon>
        <taxon>metagenomes</taxon>
        <taxon>ecological metagenomes</taxon>
    </lineage>
</organism>
<evidence type="ECO:0000313" key="2">
    <source>
        <dbReference type="EMBL" id="GAF76956.1"/>
    </source>
</evidence>